<organism evidence="1 2">
    <name type="scientific">Pleurotus cornucopiae</name>
    <name type="common">Cornucopia mushroom</name>
    <dbReference type="NCBI Taxonomy" id="5321"/>
    <lineage>
        <taxon>Eukaryota</taxon>
        <taxon>Fungi</taxon>
        <taxon>Dikarya</taxon>
        <taxon>Basidiomycota</taxon>
        <taxon>Agaricomycotina</taxon>
        <taxon>Agaricomycetes</taxon>
        <taxon>Agaricomycetidae</taxon>
        <taxon>Agaricales</taxon>
        <taxon>Pleurotineae</taxon>
        <taxon>Pleurotaceae</taxon>
        <taxon>Pleurotus</taxon>
    </lineage>
</organism>
<accession>A0ACB7IU03</accession>
<dbReference type="Proteomes" id="UP000824881">
    <property type="component" value="Unassembled WGS sequence"/>
</dbReference>
<reference evidence="1 2" key="1">
    <citation type="journal article" date="2021" name="Appl. Environ. Microbiol.">
        <title>Genetic linkage and physical mapping for an oyster mushroom Pleurotus cornucopiae and QTL analysis for the trait cap color.</title>
        <authorList>
            <person name="Zhang Y."/>
            <person name="Gao W."/>
            <person name="Sonnenberg A."/>
            <person name="Chen Q."/>
            <person name="Zhang J."/>
            <person name="Huang C."/>
        </authorList>
    </citation>
    <scope>NUCLEOTIDE SEQUENCE [LARGE SCALE GENOMIC DNA]</scope>
    <source>
        <strain evidence="1">CCMSSC00406</strain>
    </source>
</reference>
<gene>
    <name evidence="1" type="ORF">CCMSSC00406_0010146</name>
</gene>
<sequence length="179" mass="19119">MQFRQVSSIFLGLLYSVSGTPLGQIVESRQLLPTIAVNLNFTHITGHFTPLSAITNTLNVDFDISPIIPLDVLDRLVTISITNMTLSAGIFGTEYISFTHAFDTPLAVPLSGSVNSGTISGVSLTQGALATVLNALPAHTLDIFSAGVNMEVTLITRPFTSPLFLPLTQSNVDTTWSLI</sequence>
<protein>
    <submittedName>
        <fullName evidence="1">Uncharacterized protein</fullName>
    </submittedName>
</protein>
<evidence type="ECO:0000313" key="2">
    <source>
        <dbReference type="Proteomes" id="UP000824881"/>
    </source>
</evidence>
<evidence type="ECO:0000313" key="1">
    <source>
        <dbReference type="EMBL" id="KAG9221455.1"/>
    </source>
</evidence>
<comment type="caution">
    <text evidence="1">The sequence shown here is derived from an EMBL/GenBank/DDBJ whole genome shotgun (WGS) entry which is preliminary data.</text>
</comment>
<dbReference type="EMBL" id="WQMT02000007">
    <property type="protein sequence ID" value="KAG9221455.1"/>
    <property type="molecule type" value="Genomic_DNA"/>
</dbReference>
<name>A0ACB7IU03_PLECO</name>
<proteinExistence type="predicted"/>
<keyword evidence="2" id="KW-1185">Reference proteome</keyword>